<evidence type="ECO:0000259" key="1">
    <source>
        <dbReference type="PROSITE" id="PS51677"/>
    </source>
</evidence>
<dbReference type="InterPro" id="IPR002509">
    <property type="entry name" value="NODB_dom"/>
</dbReference>
<dbReference type="SUPFAM" id="SSF88713">
    <property type="entry name" value="Glycoside hydrolase/deacetylase"/>
    <property type="match status" value="1"/>
</dbReference>
<gene>
    <name evidence="2" type="ORF">SAMN05444373_10464</name>
</gene>
<dbReference type="EMBL" id="FQZP01000046">
    <property type="protein sequence ID" value="SHJ36386.1"/>
    <property type="molecule type" value="Genomic_DNA"/>
</dbReference>
<dbReference type="GO" id="GO:0016020">
    <property type="term" value="C:membrane"/>
    <property type="evidence" value="ECO:0007669"/>
    <property type="project" value="TreeGrafter"/>
</dbReference>
<proteinExistence type="predicted"/>
<dbReference type="Proteomes" id="UP000324781">
    <property type="component" value="Unassembled WGS sequence"/>
</dbReference>
<evidence type="ECO:0000313" key="2">
    <source>
        <dbReference type="EMBL" id="SHJ36386.1"/>
    </source>
</evidence>
<name>A0A1M6IPK9_9FIRM</name>
<dbReference type="InterPro" id="IPR050248">
    <property type="entry name" value="Polysacc_deacetylase_ArnD"/>
</dbReference>
<accession>A0A1M6IPK9</accession>
<dbReference type="InterPro" id="IPR011330">
    <property type="entry name" value="Glyco_hydro/deAcase_b/a-brl"/>
</dbReference>
<keyword evidence="3" id="KW-1185">Reference proteome</keyword>
<dbReference type="PANTHER" id="PTHR10587">
    <property type="entry name" value="GLYCOSYL TRANSFERASE-RELATED"/>
    <property type="match status" value="1"/>
</dbReference>
<feature type="domain" description="NodB homology" evidence="1">
    <location>
        <begin position="56"/>
        <end position="234"/>
    </location>
</feature>
<dbReference type="OrthoDB" id="9806342at2"/>
<dbReference type="RefSeq" id="WP_149679297.1">
    <property type="nucleotide sequence ID" value="NZ_FQZP01000046.1"/>
</dbReference>
<dbReference type="Gene3D" id="3.20.20.370">
    <property type="entry name" value="Glycoside hydrolase/deacetylase"/>
    <property type="match status" value="1"/>
</dbReference>
<dbReference type="AlphaFoldDB" id="A0A1M6IPK9"/>
<reference evidence="2 3" key="1">
    <citation type="submission" date="2016-11" db="EMBL/GenBank/DDBJ databases">
        <authorList>
            <person name="Varghese N."/>
            <person name="Submissions S."/>
        </authorList>
    </citation>
    <scope>NUCLEOTIDE SEQUENCE [LARGE SCALE GENOMIC DNA]</scope>
    <source>
        <strain evidence="2 3">DSM 19027</strain>
    </source>
</reference>
<organism evidence="2 3">
    <name type="scientific">Thermoclostridium caenicola</name>
    <dbReference type="NCBI Taxonomy" id="659425"/>
    <lineage>
        <taxon>Bacteria</taxon>
        <taxon>Bacillati</taxon>
        <taxon>Bacillota</taxon>
        <taxon>Clostridia</taxon>
        <taxon>Eubacteriales</taxon>
        <taxon>Oscillospiraceae</taxon>
        <taxon>Thermoclostridium</taxon>
    </lineage>
</organism>
<dbReference type="Pfam" id="PF01522">
    <property type="entry name" value="Polysacc_deac_1"/>
    <property type="match status" value="1"/>
</dbReference>
<protein>
    <submittedName>
        <fullName evidence="2">Polysaccharide deacetylase family sporulation protein PdaB</fullName>
    </submittedName>
</protein>
<dbReference type="PANTHER" id="PTHR10587:SF128">
    <property type="entry name" value="POLYSACCHARIDE DEACETYLASE PDAB-RELATED"/>
    <property type="match status" value="1"/>
</dbReference>
<dbReference type="GO" id="GO:0016810">
    <property type="term" value="F:hydrolase activity, acting on carbon-nitrogen (but not peptide) bonds"/>
    <property type="evidence" value="ECO:0007669"/>
    <property type="project" value="InterPro"/>
</dbReference>
<dbReference type="PROSITE" id="PS51677">
    <property type="entry name" value="NODB"/>
    <property type="match status" value="1"/>
</dbReference>
<sequence>MKVILISRRNLTAVIVIAAALFFIAVNMLFARDNLVPVSGSYRVDIPIYSVETDEKKCAITFDCAWGASDIPNILDTLDKYHAKATFFIVGLWAEKYPDMVKLIADRGHEIANHGYSHLHMASIPEEKIAEEITRCTETLEKVSGQKVKLFRPPYGEYNAKVVSAAKKLGYHTIQWDCDSLDWKKDMSRENIFNRVVKRTEKGSIILFHNDTQYTQDVLPEILDALTESGFEFVTVSDLLIKGPFRIRYDGRQVPET</sequence>
<evidence type="ECO:0000313" key="3">
    <source>
        <dbReference type="Proteomes" id="UP000324781"/>
    </source>
</evidence>
<dbReference type="GO" id="GO:0005975">
    <property type="term" value="P:carbohydrate metabolic process"/>
    <property type="evidence" value="ECO:0007669"/>
    <property type="project" value="InterPro"/>
</dbReference>